<organism evidence="3 5">
    <name type="scientific">Streptomyces antibioticus</name>
    <dbReference type="NCBI Taxonomy" id="1890"/>
    <lineage>
        <taxon>Bacteria</taxon>
        <taxon>Bacillati</taxon>
        <taxon>Actinomycetota</taxon>
        <taxon>Actinomycetes</taxon>
        <taxon>Kitasatosporales</taxon>
        <taxon>Streptomycetaceae</taxon>
        <taxon>Streptomyces</taxon>
    </lineage>
</organism>
<dbReference type="Pfam" id="PF07876">
    <property type="entry name" value="Dabb"/>
    <property type="match status" value="1"/>
</dbReference>
<dbReference type="SMART" id="SM00886">
    <property type="entry name" value="Dabb"/>
    <property type="match status" value="1"/>
</dbReference>
<evidence type="ECO:0000313" key="2">
    <source>
        <dbReference type="EMBL" id="OOQ54674.1"/>
    </source>
</evidence>
<reference evidence="3 5" key="2">
    <citation type="submission" date="2020-03" db="EMBL/GenBank/DDBJ databases">
        <title>Is there a link between lipid content and antibiotic production in Streptomyces?</title>
        <authorList>
            <person name="David M."/>
            <person name="Lejeune C."/>
            <person name="Abreu S."/>
            <person name="Thibessard A."/>
            <person name="Leblond P."/>
            <person name="Chaminade P."/>
            <person name="Virolle M.-J."/>
        </authorList>
    </citation>
    <scope>NUCLEOTIDE SEQUENCE [LARGE SCALE GENOMIC DNA]</scope>
    <source>
        <strain evidence="3 5">DSM 41481</strain>
    </source>
</reference>
<reference evidence="2 4" key="1">
    <citation type="submission" date="2015-07" db="EMBL/GenBank/DDBJ databases">
        <title>Draft Genome Sequence of Streptomyces antibioticus, IMRU 3720 reveals insights in the evolution of actinomycin biosynthetic gene clusters in Streptomyces.</title>
        <authorList>
            <person name="Crnovcic I."/>
            <person name="Ruckert C."/>
            <person name="Kalinowksi J."/>
            <person name="Keller U."/>
        </authorList>
    </citation>
    <scope>NUCLEOTIDE SEQUENCE [LARGE SCALE GENOMIC DNA]</scope>
    <source>
        <strain evidence="2 4">DSM 41481</strain>
    </source>
</reference>
<accession>A0AAE6Y3M8</accession>
<dbReference type="RefSeq" id="WP_078631704.1">
    <property type="nucleotide sequence ID" value="NZ_CM007717.1"/>
</dbReference>
<evidence type="ECO:0000313" key="5">
    <source>
        <dbReference type="Proteomes" id="UP000502504"/>
    </source>
</evidence>
<dbReference type="EMBL" id="LHQL01000001">
    <property type="protein sequence ID" value="OOQ54674.1"/>
    <property type="molecule type" value="Genomic_DNA"/>
</dbReference>
<dbReference type="InterPro" id="IPR013097">
    <property type="entry name" value="Dabb"/>
</dbReference>
<gene>
    <name evidence="2" type="ORF">AFM16_01045</name>
    <name evidence="3" type="ORF">HCX60_01200</name>
</gene>
<dbReference type="Proteomes" id="UP000190306">
    <property type="component" value="Chromosome"/>
</dbReference>
<protein>
    <submittedName>
        <fullName evidence="3">Dabb family protein</fullName>
    </submittedName>
    <submittedName>
        <fullName evidence="2">Stress protein</fullName>
    </submittedName>
</protein>
<evidence type="ECO:0000259" key="1">
    <source>
        <dbReference type="PROSITE" id="PS51502"/>
    </source>
</evidence>
<dbReference type="InterPro" id="IPR011008">
    <property type="entry name" value="Dimeric_a/b-barrel"/>
</dbReference>
<dbReference type="SUPFAM" id="SSF54909">
    <property type="entry name" value="Dimeric alpha+beta barrel"/>
    <property type="match status" value="1"/>
</dbReference>
<dbReference type="EMBL" id="CP050692">
    <property type="protein sequence ID" value="QIT42310.1"/>
    <property type="molecule type" value="Genomic_DNA"/>
</dbReference>
<dbReference type="PROSITE" id="PS51502">
    <property type="entry name" value="S_R_A_B_BARREL"/>
    <property type="match status" value="1"/>
</dbReference>
<evidence type="ECO:0000313" key="4">
    <source>
        <dbReference type="Proteomes" id="UP000190306"/>
    </source>
</evidence>
<sequence>MIVHMLRFAFKDGTTEEQRDRVLALMRRTASVESVSFATVGQSLGDPAEGLTHGYCVGIADLAALERYMHDPVHLAGDPEILPHLARIRIGPDVSDDMDPGLAGEIMALHEKKVALYPEWGAQLEPLVEIGVAPGGPPPA</sequence>
<dbReference type="Gene3D" id="3.30.70.100">
    <property type="match status" value="1"/>
</dbReference>
<name>A0AAE6Y3M8_STRAT</name>
<feature type="domain" description="Stress-response A/B barrel" evidence="1">
    <location>
        <begin position="2"/>
        <end position="94"/>
    </location>
</feature>
<dbReference type="Proteomes" id="UP000502504">
    <property type="component" value="Chromosome"/>
</dbReference>
<keyword evidence="4" id="KW-1185">Reference proteome</keyword>
<evidence type="ECO:0000313" key="3">
    <source>
        <dbReference type="EMBL" id="QIT42310.1"/>
    </source>
</evidence>
<proteinExistence type="predicted"/>
<dbReference type="AlphaFoldDB" id="A0AAE6Y3M8"/>